<keyword evidence="2" id="KW-1185">Reference proteome</keyword>
<name>A0A0H1BCH6_9EURO</name>
<dbReference type="EMBL" id="LDEV01002944">
    <property type="protein sequence ID" value="KLJ06921.1"/>
    <property type="molecule type" value="Genomic_DNA"/>
</dbReference>
<dbReference type="AlphaFoldDB" id="A0A0H1BCH6"/>
<proteinExistence type="predicted"/>
<reference evidence="2" key="1">
    <citation type="journal article" date="2015" name="PLoS Genet.">
        <title>The dynamic genome and transcriptome of the human fungal pathogen Blastomyces and close relative Emmonsia.</title>
        <authorList>
            <person name="Munoz J.F."/>
            <person name="Gauthier G.M."/>
            <person name="Desjardins C.A."/>
            <person name="Gallo J.E."/>
            <person name="Holder J."/>
            <person name="Sullivan T.D."/>
            <person name="Marty A.J."/>
            <person name="Carmen J.C."/>
            <person name="Chen Z."/>
            <person name="Ding L."/>
            <person name="Gujja S."/>
            <person name="Magrini V."/>
            <person name="Misas E."/>
            <person name="Mitreva M."/>
            <person name="Priest M."/>
            <person name="Saif S."/>
            <person name="Whiston E.A."/>
            <person name="Young S."/>
            <person name="Zeng Q."/>
            <person name="Goldman W.E."/>
            <person name="Mardis E.R."/>
            <person name="Taylor J.W."/>
            <person name="McEwen J.G."/>
            <person name="Clay O.K."/>
            <person name="Klein B.S."/>
            <person name="Cuomo C.A."/>
        </authorList>
    </citation>
    <scope>NUCLEOTIDE SEQUENCE [LARGE SCALE GENOMIC DNA]</scope>
    <source>
        <strain evidence="2">UAMH 139</strain>
    </source>
</reference>
<dbReference type="Proteomes" id="UP000053573">
    <property type="component" value="Unassembled WGS sequence"/>
</dbReference>
<accession>A0A0H1BCH6</accession>
<organism evidence="1 2">
    <name type="scientific">Blastomyces silverae</name>
    <dbReference type="NCBI Taxonomy" id="2060906"/>
    <lineage>
        <taxon>Eukaryota</taxon>
        <taxon>Fungi</taxon>
        <taxon>Dikarya</taxon>
        <taxon>Ascomycota</taxon>
        <taxon>Pezizomycotina</taxon>
        <taxon>Eurotiomycetes</taxon>
        <taxon>Eurotiomycetidae</taxon>
        <taxon>Onygenales</taxon>
        <taxon>Ajellomycetaceae</taxon>
        <taxon>Blastomyces</taxon>
    </lineage>
</organism>
<sequence length="96" mass="10520">MNHPGGLGRTVIQSHMFMNHQGDSRLVLFTEAMAHLPRLTATRIDIPLLQCQLAGKMIMSSPSYNPMKLKSSANGLSTLVTMMKITVVESYIASSD</sequence>
<protein>
    <submittedName>
        <fullName evidence="1">Uncharacterized protein</fullName>
    </submittedName>
</protein>
<gene>
    <name evidence="1" type="ORF">EMPG_17574</name>
</gene>
<comment type="caution">
    <text evidence="1">The sequence shown here is derived from an EMBL/GenBank/DDBJ whole genome shotgun (WGS) entry which is preliminary data.</text>
</comment>
<evidence type="ECO:0000313" key="1">
    <source>
        <dbReference type="EMBL" id="KLJ06921.1"/>
    </source>
</evidence>
<evidence type="ECO:0000313" key="2">
    <source>
        <dbReference type="Proteomes" id="UP000053573"/>
    </source>
</evidence>